<accession>L8HAU0</accession>
<dbReference type="EMBL" id="KB007900">
    <property type="protein sequence ID" value="ELR21848.1"/>
    <property type="molecule type" value="Genomic_DNA"/>
</dbReference>
<name>L8HAU0_ACACF</name>
<dbReference type="KEGG" id="acan:ACA1_386670"/>
<evidence type="ECO:0000313" key="2">
    <source>
        <dbReference type="Proteomes" id="UP000011083"/>
    </source>
</evidence>
<gene>
    <name evidence="1" type="ORF">ACA1_386670</name>
</gene>
<organism evidence="1 2">
    <name type="scientific">Acanthamoeba castellanii (strain ATCC 30010 / Neff)</name>
    <dbReference type="NCBI Taxonomy" id="1257118"/>
    <lineage>
        <taxon>Eukaryota</taxon>
        <taxon>Amoebozoa</taxon>
        <taxon>Discosea</taxon>
        <taxon>Longamoebia</taxon>
        <taxon>Centramoebida</taxon>
        <taxon>Acanthamoebidae</taxon>
        <taxon>Acanthamoeba</taxon>
    </lineage>
</organism>
<keyword evidence="2" id="KW-1185">Reference proteome</keyword>
<dbReference type="AlphaFoldDB" id="L8HAU0"/>
<evidence type="ECO:0000313" key="1">
    <source>
        <dbReference type="EMBL" id="ELR21848.1"/>
    </source>
</evidence>
<proteinExistence type="predicted"/>
<reference evidence="1 2" key="1">
    <citation type="journal article" date="2013" name="Genome Biol.">
        <title>Genome of Acanthamoeba castellanii highlights extensive lateral gene transfer and early evolution of tyrosine kinase signaling.</title>
        <authorList>
            <person name="Clarke M."/>
            <person name="Lohan A.J."/>
            <person name="Liu B."/>
            <person name="Lagkouvardos I."/>
            <person name="Roy S."/>
            <person name="Zafar N."/>
            <person name="Bertelli C."/>
            <person name="Schilde C."/>
            <person name="Kianianmomeni A."/>
            <person name="Burglin T.R."/>
            <person name="Frech C."/>
            <person name="Turcotte B."/>
            <person name="Kopec K.O."/>
            <person name="Synnott J.M."/>
            <person name="Choo C."/>
            <person name="Paponov I."/>
            <person name="Finkler A."/>
            <person name="Soon Heng Tan C."/>
            <person name="Hutchins A.P."/>
            <person name="Weinmeier T."/>
            <person name="Rattei T."/>
            <person name="Chu J.S."/>
            <person name="Gimenez G."/>
            <person name="Irimia M."/>
            <person name="Rigden D.J."/>
            <person name="Fitzpatrick D.A."/>
            <person name="Lorenzo-Morales J."/>
            <person name="Bateman A."/>
            <person name="Chiu C.H."/>
            <person name="Tang P."/>
            <person name="Hegemann P."/>
            <person name="Fromm H."/>
            <person name="Raoult D."/>
            <person name="Greub G."/>
            <person name="Miranda-Saavedra D."/>
            <person name="Chen N."/>
            <person name="Nash P."/>
            <person name="Ginger M.L."/>
            <person name="Horn M."/>
            <person name="Schaap P."/>
            <person name="Caler L."/>
            <person name="Loftus B."/>
        </authorList>
    </citation>
    <scope>NUCLEOTIDE SEQUENCE [LARGE SCALE GENOMIC DNA]</scope>
    <source>
        <strain evidence="1 2">Neff</strain>
    </source>
</reference>
<dbReference type="Proteomes" id="UP000011083">
    <property type="component" value="Unassembled WGS sequence"/>
</dbReference>
<protein>
    <submittedName>
        <fullName evidence="1">Uncharacterized protein</fullName>
    </submittedName>
</protein>
<dbReference type="GeneID" id="14922763"/>
<sequence>MTISRHPFNSDSSEETYQLIKKSTAAMSEHERRRQSCVPEDHWEIITMLMQARPEHQWQVQLSTSK</sequence>
<dbReference type="RefSeq" id="XP_004347230.1">
    <property type="nucleotide sequence ID" value="XM_004347180.1"/>
</dbReference>
<dbReference type="VEuPathDB" id="AmoebaDB:ACA1_386670"/>
<dbReference type="OrthoDB" id="10252171at2759"/>